<dbReference type="Proteomes" id="UP001460888">
    <property type="component" value="Unassembled WGS sequence"/>
</dbReference>
<keyword evidence="4" id="KW-0804">Transcription</keyword>
<dbReference type="InterPro" id="IPR009057">
    <property type="entry name" value="Homeodomain-like_sf"/>
</dbReference>
<comment type="caution">
    <text evidence="6">The sequence shown here is derived from an EMBL/GenBank/DDBJ whole genome shotgun (WGS) entry which is preliminary data.</text>
</comment>
<dbReference type="Gene3D" id="1.10.8.60">
    <property type="match status" value="1"/>
</dbReference>
<dbReference type="PROSITE" id="PS00688">
    <property type="entry name" value="SIGMA54_INTERACT_3"/>
    <property type="match status" value="1"/>
</dbReference>
<dbReference type="InterPro" id="IPR002197">
    <property type="entry name" value="HTH_Fis"/>
</dbReference>
<gene>
    <name evidence="6" type="ORF">SADO_14033</name>
</gene>
<dbReference type="Pfam" id="PF25601">
    <property type="entry name" value="AAA_lid_14"/>
    <property type="match status" value="1"/>
</dbReference>
<dbReference type="SUPFAM" id="SSF46689">
    <property type="entry name" value="Homeodomain-like"/>
    <property type="match status" value="1"/>
</dbReference>
<dbReference type="PANTHER" id="PTHR32071">
    <property type="entry name" value="TRANSCRIPTIONAL REGULATORY PROTEIN"/>
    <property type="match status" value="1"/>
</dbReference>
<evidence type="ECO:0000256" key="4">
    <source>
        <dbReference type="ARBA" id="ARBA00023163"/>
    </source>
</evidence>
<dbReference type="InterPro" id="IPR045343">
    <property type="entry name" value="VpsR"/>
</dbReference>
<dbReference type="Gene3D" id="1.10.10.60">
    <property type="entry name" value="Homeodomain-like"/>
    <property type="match status" value="1"/>
</dbReference>
<keyword evidence="3" id="KW-0805">Transcription regulation</keyword>
<evidence type="ECO:0000256" key="3">
    <source>
        <dbReference type="ARBA" id="ARBA00023015"/>
    </source>
</evidence>
<dbReference type="InterPro" id="IPR027417">
    <property type="entry name" value="P-loop_NTPase"/>
</dbReference>
<dbReference type="InterPro" id="IPR058031">
    <property type="entry name" value="AAA_lid_NorR"/>
</dbReference>
<dbReference type="Pfam" id="PF00158">
    <property type="entry name" value="Sigma54_activat"/>
    <property type="match status" value="1"/>
</dbReference>
<dbReference type="SUPFAM" id="SSF52540">
    <property type="entry name" value="P-loop containing nucleoside triphosphate hydrolases"/>
    <property type="match status" value="1"/>
</dbReference>
<dbReference type="Gene3D" id="3.40.50.300">
    <property type="entry name" value="P-loop containing nucleotide triphosphate hydrolases"/>
    <property type="match status" value="1"/>
</dbReference>
<dbReference type="CDD" id="cd00009">
    <property type="entry name" value="AAA"/>
    <property type="match status" value="1"/>
</dbReference>
<keyword evidence="2" id="KW-0067">ATP-binding</keyword>
<evidence type="ECO:0000259" key="5">
    <source>
        <dbReference type="PROSITE" id="PS50045"/>
    </source>
</evidence>
<dbReference type="PRINTS" id="PR01590">
    <property type="entry name" value="HTHFIS"/>
</dbReference>
<keyword evidence="7" id="KW-1185">Reference proteome</keyword>
<evidence type="ECO:0000256" key="2">
    <source>
        <dbReference type="ARBA" id="ARBA00022840"/>
    </source>
</evidence>
<dbReference type="SUPFAM" id="SSF52172">
    <property type="entry name" value="CheY-like"/>
    <property type="match status" value="1"/>
</dbReference>
<accession>A0ABV2B3A7</accession>
<evidence type="ECO:0000256" key="1">
    <source>
        <dbReference type="ARBA" id="ARBA00022741"/>
    </source>
</evidence>
<reference evidence="6 7" key="1">
    <citation type="submission" date="2013-03" db="EMBL/GenBank/DDBJ databases">
        <title>Salinisphaera dokdonensis CL-ES53 Genome Sequencing.</title>
        <authorList>
            <person name="Li C."/>
            <person name="Lai Q."/>
            <person name="Shao Z."/>
        </authorList>
    </citation>
    <scope>NUCLEOTIDE SEQUENCE [LARGE SCALE GENOMIC DNA]</scope>
    <source>
        <strain evidence="6 7">CL-ES53</strain>
    </source>
</reference>
<dbReference type="RefSeq" id="WP_353112531.1">
    <property type="nucleotide sequence ID" value="NZ_APND01000004.1"/>
</dbReference>
<keyword evidence="1" id="KW-0547">Nucleotide-binding</keyword>
<dbReference type="Pfam" id="PF02954">
    <property type="entry name" value="HTH_8"/>
    <property type="match status" value="1"/>
</dbReference>
<sequence length="460" mass="50284">MYQREIVCLDCGGATQAIARVLVDGGWRVRPASSADEARRLLDELAPRIALVAFAAALPDASDVRTLEDVLETNTRTAWVALVEPGLLESPAMQRLIASYFRDYISAPFLPETILQSVGHAYGMATIDGVAYQTVAAAPADEMLGQSAAMENVRRVLRKCARSRAPVTVTGESGTGKELAARSIHHQSAHATGPFIAVNCGAIPANLIQAELFGHCRGAFTGADRDKIGRIEAARGGTLFLDEIGDLSLGLQVNLLRFLQEGVIEKVGTHRPISVDTRVIAATHKNLEKAVAAGEFREDLYYRLNVLWAEMPPLRERADDIELLAQAYLERFSSLRNGRAAGFSRQALAVIKAHPWPGNIRELVNRVQRAVVMSDRRLVTPADLDLDRRCISRNPQTLEQVRAAAEKDALRRSLRHSGHNVAETARDLGVSRLTIYRLMEKHGLQQNASGVPLACTNRNA</sequence>
<dbReference type="PANTHER" id="PTHR32071:SF120">
    <property type="entry name" value="TRANSCRIPTIONAL REGULATOR-RELATED"/>
    <property type="match status" value="1"/>
</dbReference>
<protein>
    <submittedName>
        <fullName evidence="6">Fis family sigma-54 specific transcriptional regulator</fullName>
    </submittedName>
</protein>
<dbReference type="PROSITE" id="PS50045">
    <property type="entry name" value="SIGMA54_INTERACT_4"/>
    <property type="match status" value="1"/>
</dbReference>
<feature type="domain" description="Sigma-54 factor interaction" evidence="5">
    <location>
        <begin position="143"/>
        <end position="372"/>
    </location>
</feature>
<dbReference type="EMBL" id="APND01000004">
    <property type="protein sequence ID" value="MES1930380.1"/>
    <property type="molecule type" value="Genomic_DNA"/>
</dbReference>
<dbReference type="InterPro" id="IPR002078">
    <property type="entry name" value="Sigma_54_int"/>
</dbReference>
<dbReference type="InterPro" id="IPR025944">
    <property type="entry name" value="Sigma_54_int_dom_CS"/>
</dbReference>
<dbReference type="SMART" id="SM00382">
    <property type="entry name" value="AAA"/>
    <property type="match status" value="1"/>
</dbReference>
<evidence type="ECO:0000313" key="7">
    <source>
        <dbReference type="Proteomes" id="UP001460888"/>
    </source>
</evidence>
<organism evidence="6 7">
    <name type="scientific">Salinisphaera dokdonensis CL-ES53</name>
    <dbReference type="NCBI Taxonomy" id="1304272"/>
    <lineage>
        <taxon>Bacteria</taxon>
        <taxon>Pseudomonadati</taxon>
        <taxon>Pseudomonadota</taxon>
        <taxon>Gammaproteobacteria</taxon>
        <taxon>Salinisphaerales</taxon>
        <taxon>Salinisphaeraceae</taxon>
        <taxon>Salinisphaera</taxon>
    </lineage>
</organism>
<name>A0ABV2B3A7_9GAMM</name>
<dbReference type="InterPro" id="IPR011006">
    <property type="entry name" value="CheY-like_superfamily"/>
</dbReference>
<dbReference type="Pfam" id="PF20161">
    <property type="entry name" value="VpsR"/>
    <property type="match status" value="1"/>
</dbReference>
<proteinExistence type="predicted"/>
<evidence type="ECO:0000313" key="6">
    <source>
        <dbReference type="EMBL" id="MES1930380.1"/>
    </source>
</evidence>
<dbReference type="InterPro" id="IPR003593">
    <property type="entry name" value="AAA+_ATPase"/>
</dbReference>